<feature type="region of interest" description="Disordered" evidence="2">
    <location>
        <begin position="456"/>
        <end position="483"/>
    </location>
</feature>
<gene>
    <name evidence="4" type="ORF">PVP01_0813500</name>
    <name evidence="3" type="ORF">PVT01_080018400</name>
</gene>
<dbReference type="VEuPathDB" id="PlasmoDB:PVW1_080018800"/>
<dbReference type="EMBL" id="LT635619">
    <property type="protein sequence ID" value="VUZ95267.1"/>
    <property type="molecule type" value="Genomic_DNA"/>
</dbReference>
<evidence type="ECO:0000256" key="2">
    <source>
        <dbReference type="SAM" id="MobiDB-lite"/>
    </source>
</evidence>
<feature type="region of interest" description="Disordered" evidence="2">
    <location>
        <begin position="92"/>
        <end position="151"/>
    </location>
</feature>
<dbReference type="VEuPathDB" id="PlasmoDB:PVX_094890"/>
<keyword evidence="1" id="KW-0175">Coiled coil</keyword>
<protein>
    <submittedName>
        <fullName evidence="3">Uncharacterized protein</fullName>
    </submittedName>
</protein>
<evidence type="ECO:0000313" key="3">
    <source>
        <dbReference type="EMBL" id="SCO66851.1"/>
    </source>
</evidence>
<evidence type="ECO:0000313" key="6">
    <source>
        <dbReference type="Proteomes" id="UP000220605"/>
    </source>
</evidence>
<evidence type="ECO:0000313" key="4">
    <source>
        <dbReference type="EMBL" id="VUZ95267.1"/>
    </source>
</evidence>
<dbReference type="OrthoDB" id="346017at2759"/>
<feature type="region of interest" description="Disordered" evidence="2">
    <location>
        <begin position="686"/>
        <end position="720"/>
    </location>
</feature>
<dbReference type="EMBL" id="LT615246">
    <property type="protein sequence ID" value="SCO66851.1"/>
    <property type="molecule type" value="Genomic_DNA"/>
</dbReference>
<name>A0A1G4GW69_PLAVI</name>
<feature type="coiled-coil region" evidence="1">
    <location>
        <begin position="301"/>
        <end position="447"/>
    </location>
</feature>
<sequence>MNKENSEKLISIINLLDKISERNDAKNPGYDKLKSFFSSELSKTFDSLDNEKSIFPLHRENDTRDFSANQINDKIKKTKSFFYFNKSCSGEGDESACGDAPQSGGQMERQTEHQAEPLNEPLSEQLGGPQKGAHAREQRPRKENSTKRANNKCAHFQDTHWEGNKSPSITETTDCVKGTNQGAKINTTSSFESEGFSSAKRYTGSFHFKRKSQREQRGYFSDTELLAYNNSSRKKKNLLEMLKRKQVTKYKEKLGADSVDNSAFIAPSRKYGHVRGEDEAGEYLDHKGLGQLLEKIIDHLNVNLKEAMNRYVKEIHKLNKANDALSRNLETAVENNDEQAQEIRDLNKRISQIEEEKTEMNKRIESYEFTMHKTKKLKNEEQDDDEAKGALELEIKNLKRELNLANSLNDKINDEKMSLQERIKNKADKLRREKDKLKTANDLILEKSDLLVQLQTPPTFDAPSPKKKQTGGRRCSDLPRRRNEQISRYRSDTILENYERVKSKLLESNEKCYFLSKTNLKLFKGLKRKRKKIDTLNKQTSYLKCFIKGKEKTDRGNEYHLKLKQEKSTHTYDLLGSNTSHAPLAEEYKPAQTGENNSFAKMYDHAQGGEIQGLQKIILNLTNDHKLLKKKYELLYKKYARLLGKKETNKSNDFAFKQQKGEENVPTESDVIHSFYVKGGQNRLGRHFQRGSSLRRSPQRGSSLRRPPQRGSSLRKPLQRGDNLKNYIKAKVIHRKNLHVRKFRNYTEKGNDYSDVQFYVSNEILRNMDVKDIVNIRYIYSYGEGPAALPSEKEGSPNYHICKC</sequence>
<evidence type="ECO:0000256" key="1">
    <source>
        <dbReference type="SAM" id="Coils"/>
    </source>
</evidence>
<evidence type="ECO:0000313" key="5">
    <source>
        <dbReference type="Proteomes" id="UP000196402"/>
    </source>
</evidence>
<dbReference type="eggNOG" id="ENOG502TN9F">
    <property type="taxonomic scope" value="Eukaryota"/>
</dbReference>
<dbReference type="AlphaFoldDB" id="A0A1G4GW69"/>
<accession>A0A1G4GW69</accession>
<dbReference type="VEuPathDB" id="PlasmoDB:PVP01_0813500"/>
<dbReference type="Proteomes" id="UP000220605">
    <property type="component" value="Chromosome 8"/>
</dbReference>
<feature type="compositionally biased region" description="Polar residues" evidence="2">
    <location>
        <begin position="690"/>
        <end position="702"/>
    </location>
</feature>
<dbReference type="VEuPathDB" id="PlasmoDB:PVPAM_080025600"/>
<feature type="compositionally biased region" description="Basic and acidic residues" evidence="2">
    <location>
        <begin position="474"/>
        <end position="483"/>
    </location>
</feature>
<reference evidence="5 6" key="1">
    <citation type="submission" date="2016-07" db="EMBL/GenBank/DDBJ databases">
        <authorList>
            <consortium name="Pathogen Informatics"/>
        </authorList>
    </citation>
    <scope>NUCLEOTIDE SEQUENCE [LARGE SCALE GENOMIC DNA]</scope>
</reference>
<dbReference type="Proteomes" id="UP000196402">
    <property type="component" value="Chromosome 8"/>
</dbReference>
<feature type="compositionally biased region" description="Basic and acidic residues" evidence="2">
    <location>
        <begin position="134"/>
        <end position="146"/>
    </location>
</feature>
<organism evidence="3 5">
    <name type="scientific">Plasmodium vivax</name>
    <name type="common">malaria parasite P. vivax</name>
    <dbReference type="NCBI Taxonomy" id="5855"/>
    <lineage>
        <taxon>Eukaryota</taxon>
        <taxon>Sar</taxon>
        <taxon>Alveolata</taxon>
        <taxon>Apicomplexa</taxon>
        <taxon>Aconoidasida</taxon>
        <taxon>Haemosporida</taxon>
        <taxon>Plasmodiidae</taxon>
        <taxon>Plasmodium</taxon>
        <taxon>Plasmodium (Plasmodium)</taxon>
    </lineage>
</organism>
<proteinExistence type="predicted"/>